<keyword evidence="7 12" id="KW-0215">Deoxyribonucleotide synthesis</keyword>
<dbReference type="PROSITE" id="PS00089">
    <property type="entry name" value="RIBORED_LARGE"/>
    <property type="match status" value="1"/>
</dbReference>
<feature type="compositionally biased region" description="Basic and acidic residues" evidence="13">
    <location>
        <begin position="856"/>
        <end position="873"/>
    </location>
</feature>
<dbReference type="InterPro" id="IPR039718">
    <property type="entry name" value="Rrm1"/>
</dbReference>
<dbReference type="InterPro" id="IPR005144">
    <property type="entry name" value="ATP-cone_dom"/>
</dbReference>
<feature type="compositionally biased region" description="Polar residues" evidence="13">
    <location>
        <begin position="795"/>
        <end position="811"/>
    </location>
</feature>
<sequence>MFVRKRDGRQERVQFDKITARVSRLCYGLDVEHVDPVAITQKVISGVYGGVTTVQLDDLAAETAAYMTVTHPDYAILAARIAVSNLHKQTKKQWSAVVSDLYHYVNPKNGTPSPMIAKDTYECVMRHKEELDSAIVYDRDFNYQYFGFKTLERSYLLKLDGKIAERPQHMIMRVAVGVWGDDVERVIETYNLMSSKFFTHASPTLFNAGTPQAQLSSCFLVDMKDDSIEGIYDTLKTCAMISKMAGGIGLNVHRIRATGSYIAGTNGTSNGIIPMLRVYNNTARYVDQGGNKRPGAFAIYLEPWHADVFEFLDLRKNHGKEEVRARDLFLALWIPDLFMKRVEKNGDWTLMCPNECPGLADCYGDEFEALYEKYEKEGKGRKTIRAQKLWYAILEAQTETGNPFMLYKDAANKKSNQKNLGTIRSSNLCTEIIEYSAPDEVAVCNLASLALPSFVDYNKGAYDFQKLHEVTQVVVRNLNKIIDVNYYPVQEARNSNMRHRPIGLGVQGLADAFLALRMPFESPEARELNQQIFETIYHAALTMSCKLAEEQGTYSTYEGSPVSQGILQYDMWNVKPTALWDWDSLKAQIKQHGVRNSLLVAPMPTASTSQILGNNECFEPYTSNIYQRRVLAGEFQVVNPWLLKDLVDMGLWSDAMKNRIIAENGSIQNIPNIPAEVKALYKTVWEISQRVVVQMAADRGAFIDQSQSLNIHMKDPTMGKITSMHFAGWKLGLKTGMYYLRTQAAAAPIQFTVDQEALKITDTNVGKDRVLKKRAPPSGSSYVSSPSAASRPSYMGTNGTSGSVDSSTLNGVPTPSTTPPPAAASVVRQIASPAKPATMKADVPEGDSPKVLAADPSDKPKLEELDEEKKSPEDKDEESEERERDIYSDAVLACSIENPESCIMCSG</sequence>
<dbReference type="Gene3D" id="3.20.70.20">
    <property type="match status" value="1"/>
</dbReference>
<evidence type="ECO:0000256" key="11">
    <source>
        <dbReference type="PROSITE-ProRule" id="PRU00492"/>
    </source>
</evidence>
<evidence type="ECO:0000256" key="12">
    <source>
        <dbReference type="RuleBase" id="RU003410"/>
    </source>
</evidence>
<gene>
    <name evidence="15" type="ORF">F5X68DRAFT_157751</name>
</gene>
<dbReference type="PANTHER" id="PTHR11573:SF6">
    <property type="entry name" value="RIBONUCLEOSIDE-DIPHOSPHATE REDUCTASE LARGE SUBUNIT"/>
    <property type="match status" value="1"/>
</dbReference>
<dbReference type="Proteomes" id="UP000770015">
    <property type="component" value="Unassembled WGS sequence"/>
</dbReference>
<evidence type="ECO:0000313" key="15">
    <source>
        <dbReference type="EMBL" id="KAH6676153.1"/>
    </source>
</evidence>
<dbReference type="GO" id="GO:0005524">
    <property type="term" value="F:ATP binding"/>
    <property type="evidence" value="ECO:0007669"/>
    <property type="project" value="UniProtKB-UniRule"/>
</dbReference>
<dbReference type="GO" id="GO:0004748">
    <property type="term" value="F:ribonucleoside-diphosphate reductase activity, thioredoxin disulfide as acceptor"/>
    <property type="evidence" value="ECO:0007669"/>
    <property type="project" value="UniProtKB-EC"/>
</dbReference>
<evidence type="ECO:0000313" key="16">
    <source>
        <dbReference type="Proteomes" id="UP000770015"/>
    </source>
</evidence>
<dbReference type="InterPro" id="IPR013509">
    <property type="entry name" value="RNR_lsu_N"/>
</dbReference>
<comment type="caution">
    <text evidence="15">The sequence shown here is derived from an EMBL/GenBank/DDBJ whole genome shotgun (WGS) entry which is preliminary data.</text>
</comment>
<evidence type="ECO:0000256" key="10">
    <source>
        <dbReference type="ARBA" id="ARBA00047754"/>
    </source>
</evidence>
<dbReference type="InterPro" id="IPR008926">
    <property type="entry name" value="RNR_R1-su_N"/>
</dbReference>
<keyword evidence="6 12" id="KW-0560">Oxidoreductase</keyword>
<dbReference type="EMBL" id="JAGSXJ010000024">
    <property type="protein sequence ID" value="KAH6676153.1"/>
    <property type="molecule type" value="Genomic_DNA"/>
</dbReference>
<evidence type="ECO:0000256" key="6">
    <source>
        <dbReference type="ARBA" id="ARBA00023002"/>
    </source>
</evidence>
<dbReference type="SUPFAM" id="SSF48168">
    <property type="entry name" value="R1 subunit of ribonucleotide reductase, N-terminal domain"/>
    <property type="match status" value="1"/>
</dbReference>
<dbReference type="PROSITE" id="PS51161">
    <property type="entry name" value="ATP_CONE"/>
    <property type="match status" value="1"/>
</dbReference>
<comment type="function">
    <text evidence="9 12">Provides the precursors necessary for DNA synthesis. Catalyzes the biosynthesis of deoxyribonucleotides from the corresponding ribonucleotides.</text>
</comment>
<dbReference type="EC" id="1.17.4.1" evidence="2 12"/>
<keyword evidence="4 11" id="KW-0547">Nucleotide-binding</keyword>
<dbReference type="Pfam" id="PF03477">
    <property type="entry name" value="ATP-cone"/>
    <property type="match status" value="1"/>
</dbReference>
<dbReference type="FunFam" id="3.20.70.20:FF:000001">
    <property type="entry name" value="Ribonucleoside-diphosphate reductase"/>
    <property type="match status" value="1"/>
</dbReference>
<reference evidence="15" key="1">
    <citation type="journal article" date="2021" name="Nat. Commun.">
        <title>Genetic determinants of endophytism in the Arabidopsis root mycobiome.</title>
        <authorList>
            <person name="Mesny F."/>
            <person name="Miyauchi S."/>
            <person name="Thiergart T."/>
            <person name="Pickel B."/>
            <person name="Atanasova L."/>
            <person name="Karlsson M."/>
            <person name="Huettel B."/>
            <person name="Barry K.W."/>
            <person name="Haridas S."/>
            <person name="Chen C."/>
            <person name="Bauer D."/>
            <person name="Andreopoulos W."/>
            <person name="Pangilinan J."/>
            <person name="LaButti K."/>
            <person name="Riley R."/>
            <person name="Lipzen A."/>
            <person name="Clum A."/>
            <person name="Drula E."/>
            <person name="Henrissat B."/>
            <person name="Kohler A."/>
            <person name="Grigoriev I.V."/>
            <person name="Martin F.M."/>
            <person name="Hacquard S."/>
        </authorList>
    </citation>
    <scope>NUCLEOTIDE SEQUENCE</scope>
    <source>
        <strain evidence="15">MPI-SDFR-AT-0117</strain>
    </source>
</reference>
<dbReference type="CDD" id="cd01679">
    <property type="entry name" value="RNR_I"/>
    <property type="match status" value="1"/>
</dbReference>
<keyword evidence="8" id="KW-1015">Disulfide bond</keyword>
<dbReference type="SUPFAM" id="SSF51998">
    <property type="entry name" value="PFL-like glycyl radical enzymes"/>
    <property type="match status" value="1"/>
</dbReference>
<dbReference type="AlphaFoldDB" id="A0A9P8V6I6"/>
<evidence type="ECO:0000256" key="3">
    <source>
        <dbReference type="ARBA" id="ARBA00022533"/>
    </source>
</evidence>
<feature type="domain" description="ATP-cone" evidence="14">
    <location>
        <begin position="1"/>
        <end position="92"/>
    </location>
</feature>
<dbReference type="NCBIfam" id="TIGR02506">
    <property type="entry name" value="NrdE_NrdA"/>
    <property type="match status" value="1"/>
</dbReference>
<keyword evidence="5 11" id="KW-0067">ATP-binding</keyword>
<comment type="similarity">
    <text evidence="1 12">Belongs to the ribonucleoside diphosphate reductase large chain family.</text>
</comment>
<evidence type="ECO:0000259" key="14">
    <source>
        <dbReference type="PROSITE" id="PS51161"/>
    </source>
</evidence>
<dbReference type="InterPro" id="IPR000788">
    <property type="entry name" value="RNR_lg_C"/>
</dbReference>
<dbReference type="GO" id="GO:0009263">
    <property type="term" value="P:deoxyribonucleotide biosynthetic process"/>
    <property type="evidence" value="ECO:0007669"/>
    <property type="project" value="UniProtKB-KW"/>
</dbReference>
<keyword evidence="16" id="KW-1185">Reference proteome</keyword>
<accession>A0A9P8V6I6</accession>
<proteinExistence type="inferred from homology"/>
<dbReference type="GO" id="GO:0005971">
    <property type="term" value="C:ribonucleoside-diphosphate reductase complex"/>
    <property type="evidence" value="ECO:0007669"/>
    <property type="project" value="TreeGrafter"/>
</dbReference>
<evidence type="ECO:0000256" key="5">
    <source>
        <dbReference type="ARBA" id="ARBA00022840"/>
    </source>
</evidence>
<dbReference type="PANTHER" id="PTHR11573">
    <property type="entry name" value="RIBONUCLEOSIDE-DIPHOSPHATE REDUCTASE LARGE CHAIN"/>
    <property type="match status" value="1"/>
</dbReference>
<dbReference type="PRINTS" id="PR01183">
    <property type="entry name" value="RIBORDTASEM1"/>
</dbReference>
<evidence type="ECO:0000256" key="13">
    <source>
        <dbReference type="SAM" id="MobiDB-lite"/>
    </source>
</evidence>
<comment type="catalytic activity">
    <reaction evidence="10 12">
        <text>a 2'-deoxyribonucleoside 5'-diphosphate + [thioredoxin]-disulfide + H2O = a ribonucleoside 5'-diphosphate + [thioredoxin]-dithiol</text>
        <dbReference type="Rhea" id="RHEA:23252"/>
        <dbReference type="Rhea" id="RHEA-COMP:10698"/>
        <dbReference type="Rhea" id="RHEA-COMP:10700"/>
        <dbReference type="ChEBI" id="CHEBI:15377"/>
        <dbReference type="ChEBI" id="CHEBI:29950"/>
        <dbReference type="ChEBI" id="CHEBI:50058"/>
        <dbReference type="ChEBI" id="CHEBI:57930"/>
        <dbReference type="ChEBI" id="CHEBI:73316"/>
        <dbReference type="EC" id="1.17.4.1"/>
    </reaction>
</comment>
<dbReference type="OrthoDB" id="3000483at2759"/>
<evidence type="ECO:0000256" key="4">
    <source>
        <dbReference type="ARBA" id="ARBA00022741"/>
    </source>
</evidence>
<evidence type="ECO:0000256" key="9">
    <source>
        <dbReference type="ARBA" id="ARBA00024942"/>
    </source>
</evidence>
<feature type="region of interest" description="Disordered" evidence="13">
    <location>
        <begin position="769"/>
        <end position="889"/>
    </location>
</feature>
<keyword evidence="3" id="KW-0021">Allosteric enzyme</keyword>
<name>A0A9P8V6I6_9PEZI</name>
<evidence type="ECO:0000256" key="2">
    <source>
        <dbReference type="ARBA" id="ARBA00012274"/>
    </source>
</evidence>
<organism evidence="15 16">
    <name type="scientific">Plectosphaerella plurivora</name>
    <dbReference type="NCBI Taxonomy" id="936078"/>
    <lineage>
        <taxon>Eukaryota</taxon>
        <taxon>Fungi</taxon>
        <taxon>Dikarya</taxon>
        <taxon>Ascomycota</taxon>
        <taxon>Pezizomycotina</taxon>
        <taxon>Sordariomycetes</taxon>
        <taxon>Hypocreomycetidae</taxon>
        <taxon>Glomerellales</taxon>
        <taxon>Plectosphaerellaceae</taxon>
        <taxon>Plectosphaerella</taxon>
    </lineage>
</organism>
<protein>
    <recommendedName>
        <fullName evidence="2 12">Ribonucleoside-diphosphate reductase</fullName>
        <ecNumber evidence="2 12">1.17.4.1</ecNumber>
    </recommendedName>
</protein>
<dbReference type="Pfam" id="PF02867">
    <property type="entry name" value="Ribonuc_red_lgC"/>
    <property type="match status" value="1"/>
</dbReference>
<feature type="compositionally biased region" description="Low complexity" evidence="13">
    <location>
        <begin position="776"/>
        <end position="793"/>
    </location>
</feature>
<dbReference type="InterPro" id="IPR013346">
    <property type="entry name" value="NrdE_NrdA_C"/>
</dbReference>
<evidence type="ECO:0000256" key="7">
    <source>
        <dbReference type="ARBA" id="ARBA00023116"/>
    </source>
</evidence>
<evidence type="ECO:0000256" key="8">
    <source>
        <dbReference type="ARBA" id="ARBA00023157"/>
    </source>
</evidence>
<dbReference type="Pfam" id="PF00317">
    <property type="entry name" value="Ribonuc_red_lgN"/>
    <property type="match status" value="1"/>
</dbReference>
<evidence type="ECO:0000256" key="1">
    <source>
        <dbReference type="ARBA" id="ARBA00010406"/>
    </source>
</evidence>